<accession>A0A2T2WTA3</accession>
<evidence type="ECO:0000256" key="3">
    <source>
        <dbReference type="ARBA" id="ARBA00022884"/>
    </source>
</evidence>
<keyword evidence="4" id="KW-0051">Antiviral defense</keyword>
<protein>
    <recommendedName>
        <fullName evidence="2">CRISPR system Cms protein Csm4</fullName>
    </recommendedName>
</protein>
<organism evidence="5 6">
    <name type="scientific">Sulfobacillus thermosulfidooxidans</name>
    <dbReference type="NCBI Taxonomy" id="28034"/>
    <lineage>
        <taxon>Bacteria</taxon>
        <taxon>Bacillati</taxon>
        <taxon>Bacillota</taxon>
        <taxon>Clostridia</taxon>
        <taxon>Eubacteriales</taxon>
        <taxon>Clostridiales Family XVII. Incertae Sedis</taxon>
        <taxon>Sulfobacillus</taxon>
    </lineage>
</organism>
<evidence type="ECO:0000256" key="2">
    <source>
        <dbReference type="ARBA" id="ARBA00016109"/>
    </source>
</evidence>
<reference evidence="5 6" key="1">
    <citation type="journal article" date="2014" name="BMC Genomics">
        <title>Comparison of environmental and isolate Sulfobacillus genomes reveals diverse carbon, sulfur, nitrogen, and hydrogen metabolisms.</title>
        <authorList>
            <person name="Justice N.B."/>
            <person name="Norman A."/>
            <person name="Brown C.T."/>
            <person name="Singh A."/>
            <person name="Thomas B.C."/>
            <person name="Banfield J.F."/>
        </authorList>
    </citation>
    <scope>NUCLEOTIDE SEQUENCE [LARGE SCALE GENOMIC DNA]</scope>
    <source>
        <strain evidence="5">AMDSBA5</strain>
    </source>
</reference>
<evidence type="ECO:0000313" key="6">
    <source>
        <dbReference type="Proteomes" id="UP000242705"/>
    </source>
</evidence>
<comment type="similarity">
    <text evidence="1">Belongs to the CRISPR-associated Csm4 family.</text>
</comment>
<dbReference type="NCBIfam" id="TIGR01903">
    <property type="entry name" value="cas5_csm4"/>
    <property type="match status" value="1"/>
</dbReference>
<name>A0A2T2WTA3_SULTH</name>
<keyword evidence="3" id="KW-0694">RNA-binding</keyword>
<evidence type="ECO:0000313" key="5">
    <source>
        <dbReference type="EMBL" id="PSR25432.1"/>
    </source>
</evidence>
<dbReference type="AlphaFoldDB" id="A0A2T2WTA3"/>
<dbReference type="Proteomes" id="UP000242705">
    <property type="component" value="Unassembled WGS sequence"/>
</dbReference>
<dbReference type="EMBL" id="PXYX01000030">
    <property type="protein sequence ID" value="PSR25432.1"/>
    <property type="molecule type" value="Genomic_DNA"/>
</dbReference>
<dbReference type="InterPro" id="IPR005510">
    <property type="entry name" value="Csm4"/>
</dbReference>
<dbReference type="GO" id="GO:0051607">
    <property type="term" value="P:defense response to virus"/>
    <property type="evidence" value="ECO:0007669"/>
    <property type="project" value="UniProtKB-KW"/>
</dbReference>
<sequence length="285" mass="31834">MGHLAWAYRDCYGDRAMDAWLAQFIEGHPPFVVSDAWPSGTLPRPVGFPARARHASGHDKVAIITAFHQRKQFKRQRLIAAVDFWRFVAGETMGEDFHRLDEPQNINTLHTGVNRQTGGALEGSFFAREGQWQPDSVQIYVWTQDRALTELLARVVTYQGIGGEISRGYGQVEWGGWEPWTMPPVAHPTAEIWLGHGVPAPNDPPGLAYRLHTKYGRVWGAQYASPWKAPILQVQPGAVWPLRRPWKGWTGRVVTAVALAPQVVDFGLTVTVPVCLGNIGEEDRT</sequence>
<dbReference type="GO" id="GO:0003723">
    <property type="term" value="F:RNA binding"/>
    <property type="evidence" value="ECO:0007669"/>
    <property type="project" value="UniProtKB-KW"/>
</dbReference>
<comment type="caution">
    <text evidence="5">The sequence shown here is derived from an EMBL/GenBank/DDBJ whole genome shotgun (WGS) entry which is preliminary data.</text>
</comment>
<proteinExistence type="inferred from homology"/>
<gene>
    <name evidence="5" type="ORF">C7B47_12315</name>
</gene>
<evidence type="ECO:0000256" key="1">
    <source>
        <dbReference type="ARBA" id="ARBA00005772"/>
    </source>
</evidence>
<evidence type="ECO:0000256" key="4">
    <source>
        <dbReference type="ARBA" id="ARBA00023118"/>
    </source>
</evidence>